<accession>A0A4R6P1D2</accession>
<dbReference type="PROSITE" id="PS51257">
    <property type="entry name" value="PROKAR_LIPOPROTEIN"/>
    <property type="match status" value="1"/>
</dbReference>
<evidence type="ECO:0000313" key="2">
    <source>
        <dbReference type="EMBL" id="TDP31478.1"/>
    </source>
</evidence>
<dbReference type="Proteomes" id="UP000295087">
    <property type="component" value="Unassembled WGS sequence"/>
</dbReference>
<reference evidence="2 3" key="1">
    <citation type="submission" date="2019-03" db="EMBL/GenBank/DDBJ databases">
        <title>Genomic Encyclopedia of Type Strains, Phase IV (KMG-IV): sequencing the most valuable type-strain genomes for metagenomic binning, comparative biology and taxonomic classification.</title>
        <authorList>
            <person name="Goeker M."/>
        </authorList>
    </citation>
    <scope>NUCLEOTIDE SEQUENCE [LARGE SCALE GENOMIC DNA]</scope>
    <source>
        <strain evidence="2 3">DSM 44496</strain>
    </source>
</reference>
<gene>
    <name evidence="2" type="ORF">DFR75_10883</name>
</gene>
<dbReference type="EMBL" id="SNXK01000008">
    <property type="protein sequence ID" value="TDP31478.1"/>
    <property type="molecule type" value="Genomic_DNA"/>
</dbReference>
<protein>
    <submittedName>
        <fullName evidence="2">Uncharacterized protein</fullName>
    </submittedName>
</protein>
<name>A0A4R6P1D2_NOCIG</name>
<feature type="chain" id="PRO_5020791855" evidence="1">
    <location>
        <begin position="25"/>
        <end position="344"/>
    </location>
</feature>
<keyword evidence="3" id="KW-1185">Reference proteome</keyword>
<sequence>MPVRVVALCCVVPLVIAVLSSCSATDLVRDELGISADSGCVDARGPNSTLDELADALMSATFIHPSTGERTSVEEQARESVNAFESLTGPLASIDTSPAGVRAKLVEDLYSAVPEGGDARFAEAVCEYDTSVFTRLGPMWDDREQITRTPHLLRASGRMVCGAVDGMTADAYLEEADEQAAAAQADPQSFVDGEIRKIEAVLDGWTHDPEETDTARQIREGFEESLRMLREQNPQQIADGLKMYRDFNWLAIEHQCPGTSVLGFGAECGEVPSPLGHAPLTVRTHSGPIDCKSALDIVQRFTADGRSAISPWTCAYNNDGDTAEEVMIYCHNEQARIVIPRKAK</sequence>
<proteinExistence type="predicted"/>
<evidence type="ECO:0000256" key="1">
    <source>
        <dbReference type="SAM" id="SignalP"/>
    </source>
</evidence>
<evidence type="ECO:0000313" key="3">
    <source>
        <dbReference type="Proteomes" id="UP000295087"/>
    </source>
</evidence>
<organism evidence="2 3">
    <name type="scientific">Nocardia ignorata</name>
    <dbReference type="NCBI Taxonomy" id="145285"/>
    <lineage>
        <taxon>Bacteria</taxon>
        <taxon>Bacillati</taxon>
        <taxon>Actinomycetota</taxon>
        <taxon>Actinomycetes</taxon>
        <taxon>Mycobacteriales</taxon>
        <taxon>Nocardiaceae</taxon>
        <taxon>Nocardia</taxon>
    </lineage>
</organism>
<comment type="caution">
    <text evidence="2">The sequence shown here is derived from an EMBL/GenBank/DDBJ whole genome shotgun (WGS) entry which is preliminary data.</text>
</comment>
<feature type="signal peptide" evidence="1">
    <location>
        <begin position="1"/>
        <end position="24"/>
    </location>
</feature>
<keyword evidence="1" id="KW-0732">Signal</keyword>
<dbReference type="AlphaFoldDB" id="A0A4R6P1D2"/>